<dbReference type="Proteomes" id="UP001474120">
    <property type="component" value="Unassembled WGS sequence"/>
</dbReference>
<keyword evidence="2" id="KW-1185">Reference proteome</keyword>
<protein>
    <recommendedName>
        <fullName evidence="3">DUF4468 domain-containing protein</fullName>
    </recommendedName>
</protein>
<sequence length="167" mass="19644">MKIMLSLFLLFGAQIHAQKLLLDVLPLINSKVVYKNVLEVSGASKIELQKKSVLWFDNMHILITENKPLDDTHQFISGDHSFKTLWGPNDFPELHKEIKFKISLTLKNERYQCEISTFIVKEPRQATQLEVYKMDHKRLYKYNKVFYKRIDAEIRGLMASLEKTMVQ</sequence>
<gene>
    <name evidence="1" type="ORF">AABB81_04775</name>
</gene>
<evidence type="ECO:0008006" key="3">
    <source>
        <dbReference type="Google" id="ProtNLM"/>
    </source>
</evidence>
<dbReference type="RefSeq" id="WP_342158988.1">
    <property type="nucleotide sequence ID" value="NZ_JBCDNA010000001.1"/>
</dbReference>
<evidence type="ECO:0000313" key="2">
    <source>
        <dbReference type="Proteomes" id="UP001474120"/>
    </source>
</evidence>
<name>A0ABU9KYC9_9FLAO</name>
<evidence type="ECO:0000313" key="1">
    <source>
        <dbReference type="EMBL" id="MEL4455198.1"/>
    </source>
</evidence>
<proteinExistence type="predicted"/>
<comment type="caution">
    <text evidence="1">The sequence shown here is derived from an EMBL/GenBank/DDBJ whole genome shotgun (WGS) entry which is preliminary data.</text>
</comment>
<dbReference type="EMBL" id="JBCDNA010000001">
    <property type="protein sequence ID" value="MEL4455198.1"/>
    <property type="molecule type" value="Genomic_DNA"/>
</dbReference>
<accession>A0ABU9KYC9</accession>
<dbReference type="Gene3D" id="3.30.530.80">
    <property type="match status" value="1"/>
</dbReference>
<reference evidence="1 2" key="1">
    <citation type="submission" date="2024-04" db="EMBL/GenBank/DDBJ databases">
        <title>whole genome sequencing of Lutimonas vermicola strain IMCC1616.</title>
        <authorList>
            <person name="Bae S.S."/>
        </authorList>
    </citation>
    <scope>NUCLEOTIDE SEQUENCE [LARGE SCALE GENOMIC DNA]</scope>
    <source>
        <strain evidence="1 2">IMCC1616</strain>
    </source>
</reference>
<organism evidence="1 2">
    <name type="scientific">Lutimonas vermicola</name>
    <dbReference type="NCBI Taxonomy" id="414288"/>
    <lineage>
        <taxon>Bacteria</taxon>
        <taxon>Pseudomonadati</taxon>
        <taxon>Bacteroidota</taxon>
        <taxon>Flavobacteriia</taxon>
        <taxon>Flavobacteriales</taxon>
        <taxon>Flavobacteriaceae</taxon>
        <taxon>Lutimonas</taxon>
    </lineage>
</organism>